<dbReference type="RefSeq" id="XP_018073774.1">
    <property type="nucleotide sequence ID" value="XM_018218302.1"/>
</dbReference>
<feature type="region of interest" description="Disordered" evidence="1">
    <location>
        <begin position="99"/>
        <end position="161"/>
    </location>
</feature>
<dbReference type="Proteomes" id="UP000070700">
    <property type="component" value="Unassembled WGS sequence"/>
</dbReference>
<dbReference type="AlphaFoldDB" id="A0A194XH13"/>
<dbReference type="InParanoid" id="A0A194XH13"/>
<protein>
    <submittedName>
        <fullName evidence="2">Uncharacterized protein</fullName>
    </submittedName>
</protein>
<sequence>MSSVYVAKYRKPHNVIFNQMVYKQTAIHPQVLMIDGKEYTTTMVEGDVQGLTEAGIEAGKSYKYIVFNYDVYEKTKIDPAITPDLLKVVAIWEHGDYGPKTRVYQQPPQQPPPAMAQSGAQGPSDHLPPAPYGQFLFANAPPSTYRSPYNPSPPPRPESEE</sequence>
<gene>
    <name evidence="2" type="ORF">LY89DRAFT_716930</name>
</gene>
<evidence type="ECO:0000313" key="3">
    <source>
        <dbReference type="Proteomes" id="UP000070700"/>
    </source>
</evidence>
<reference evidence="2 3" key="1">
    <citation type="submission" date="2015-10" db="EMBL/GenBank/DDBJ databases">
        <title>Full genome of DAOMC 229536 Phialocephala scopiformis, a fungal endophyte of spruce producing the potent anti-insectan compound rugulosin.</title>
        <authorList>
            <consortium name="DOE Joint Genome Institute"/>
            <person name="Walker A.K."/>
            <person name="Frasz S.L."/>
            <person name="Seifert K.A."/>
            <person name="Miller J.D."/>
            <person name="Mondo S.J."/>
            <person name="Labutti K."/>
            <person name="Lipzen A."/>
            <person name="Dockter R."/>
            <person name="Kennedy M."/>
            <person name="Grigoriev I.V."/>
            <person name="Spatafora J.W."/>
        </authorList>
    </citation>
    <scope>NUCLEOTIDE SEQUENCE [LARGE SCALE GENOMIC DNA]</scope>
    <source>
        <strain evidence="2 3">CBS 120377</strain>
    </source>
</reference>
<dbReference type="KEGG" id="psco:LY89DRAFT_716930"/>
<evidence type="ECO:0000256" key="1">
    <source>
        <dbReference type="SAM" id="MobiDB-lite"/>
    </source>
</evidence>
<feature type="compositionally biased region" description="Pro residues" evidence="1">
    <location>
        <begin position="150"/>
        <end position="161"/>
    </location>
</feature>
<dbReference type="EMBL" id="KQ947411">
    <property type="protein sequence ID" value="KUJ19419.1"/>
    <property type="molecule type" value="Genomic_DNA"/>
</dbReference>
<name>A0A194XH13_MOLSC</name>
<keyword evidence="3" id="KW-1185">Reference proteome</keyword>
<evidence type="ECO:0000313" key="2">
    <source>
        <dbReference type="EMBL" id="KUJ19419.1"/>
    </source>
</evidence>
<proteinExistence type="predicted"/>
<accession>A0A194XH13</accession>
<organism evidence="2 3">
    <name type="scientific">Mollisia scopiformis</name>
    <name type="common">Conifer needle endophyte fungus</name>
    <name type="synonym">Phialocephala scopiformis</name>
    <dbReference type="NCBI Taxonomy" id="149040"/>
    <lineage>
        <taxon>Eukaryota</taxon>
        <taxon>Fungi</taxon>
        <taxon>Dikarya</taxon>
        <taxon>Ascomycota</taxon>
        <taxon>Pezizomycotina</taxon>
        <taxon>Leotiomycetes</taxon>
        <taxon>Helotiales</taxon>
        <taxon>Mollisiaceae</taxon>
        <taxon>Mollisia</taxon>
    </lineage>
</organism>
<dbReference type="GeneID" id="28828028"/>